<dbReference type="AlphaFoldDB" id="A0AAV8VLT2"/>
<organism evidence="3 4">
    <name type="scientific">Exocentrus adspersus</name>
    <dbReference type="NCBI Taxonomy" id="1586481"/>
    <lineage>
        <taxon>Eukaryota</taxon>
        <taxon>Metazoa</taxon>
        <taxon>Ecdysozoa</taxon>
        <taxon>Arthropoda</taxon>
        <taxon>Hexapoda</taxon>
        <taxon>Insecta</taxon>
        <taxon>Pterygota</taxon>
        <taxon>Neoptera</taxon>
        <taxon>Endopterygota</taxon>
        <taxon>Coleoptera</taxon>
        <taxon>Polyphaga</taxon>
        <taxon>Cucujiformia</taxon>
        <taxon>Chrysomeloidea</taxon>
        <taxon>Cerambycidae</taxon>
        <taxon>Lamiinae</taxon>
        <taxon>Acanthocinini</taxon>
        <taxon>Exocentrus</taxon>
    </lineage>
</organism>
<protein>
    <submittedName>
        <fullName evidence="3">Uncharacterized protein</fullName>
    </submittedName>
</protein>
<keyword evidence="4" id="KW-1185">Reference proteome</keyword>
<accession>A0AAV8VLT2</accession>
<comment type="caution">
    <text evidence="3">The sequence shown here is derived from an EMBL/GenBank/DDBJ whole genome shotgun (WGS) entry which is preliminary data.</text>
</comment>
<name>A0AAV8VLT2_9CUCU</name>
<dbReference type="Proteomes" id="UP001159042">
    <property type="component" value="Unassembled WGS sequence"/>
</dbReference>
<reference evidence="3 4" key="1">
    <citation type="journal article" date="2023" name="Insect Mol. Biol.">
        <title>Genome sequencing provides insights into the evolution of gene families encoding plant cell wall-degrading enzymes in longhorned beetles.</title>
        <authorList>
            <person name="Shin N.R."/>
            <person name="Okamura Y."/>
            <person name="Kirsch R."/>
            <person name="Pauchet Y."/>
        </authorList>
    </citation>
    <scope>NUCLEOTIDE SEQUENCE [LARGE SCALE GENOMIC DNA]</scope>
    <source>
        <strain evidence="3">EAD_L_NR</strain>
    </source>
</reference>
<feature type="compositionally biased region" description="Low complexity" evidence="1">
    <location>
        <begin position="120"/>
        <end position="131"/>
    </location>
</feature>
<keyword evidence="2" id="KW-0732">Signal</keyword>
<dbReference type="EMBL" id="JANEYG010000056">
    <property type="protein sequence ID" value="KAJ8915193.1"/>
    <property type="molecule type" value="Genomic_DNA"/>
</dbReference>
<gene>
    <name evidence="3" type="ORF">NQ315_015416</name>
</gene>
<feature type="chain" id="PRO_5043597274" evidence="2">
    <location>
        <begin position="17"/>
        <end position="156"/>
    </location>
</feature>
<proteinExistence type="predicted"/>
<evidence type="ECO:0000256" key="2">
    <source>
        <dbReference type="SAM" id="SignalP"/>
    </source>
</evidence>
<feature type="signal peptide" evidence="2">
    <location>
        <begin position="1"/>
        <end position="16"/>
    </location>
</feature>
<evidence type="ECO:0000313" key="3">
    <source>
        <dbReference type="EMBL" id="KAJ8915193.1"/>
    </source>
</evidence>
<evidence type="ECO:0000256" key="1">
    <source>
        <dbReference type="SAM" id="MobiDB-lite"/>
    </source>
</evidence>
<sequence length="156" mass="15636">MVTATLLVVALSVASAAPIFDLGGDFLCSSIWSYCDYEDDSKEKTSTHPIGVNLPGNGGISIHNSVAVSVTGNIGTAMPNPSGTPGNGIESNGTTNNGIPSTNGTPSDSNGNNMASIAMPSNGMPTSTGSTPPNPTAGMTDNGMAVVDTPVMEMDE</sequence>
<evidence type="ECO:0000313" key="4">
    <source>
        <dbReference type="Proteomes" id="UP001159042"/>
    </source>
</evidence>
<feature type="region of interest" description="Disordered" evidence="1">
    <location>
        <begin position="79"/>
        <end position="143"/>
    </location>
</feature>
<feature type="compositionally biased region" description="Polar residues" evidence="1">
    <location>
        <begin position="79"/>
        <end position="115"/>
    </location>
</feature>